<organism evidence="9 10">
    <name type="scientific">Bos mutus grunniens</name>
    <name type="common">Wild yak</name>
    <name type="synonym">Bos grunniens</name>
    <dbReference type="NCBI Taxonomy" id="30521"/>
    <lineage>
        <taxon>Eukaryota</taxon>
        <taxon>Metazoa</taxon>
        <taxon>Chordata</taxon>
        <taxon>Craniata</taxon>
        <taxon>Vertebrata</taxon>
        <taxon>Euteleostomi</taxon>
        <taxon>Mammalia</taxon>
        <taxon>Eutheria</taxon>
        <taxon>Laurasiatheria</taxon>
        <taxon>Artiodactyla</taxon>
        <taxon>Ruminantia</taxon>
        <taxon>Pecora</taxon>
        <taxon>Bovidae</taxon>
        <taxon>Bovinae</taxon>
        <taxon>Bos</taxon>
    </lineage>
</organism>
<dbReference type="GO" id="GO:0000407">
    <property type="term" value="C:phagophore assembly site"/>
    <property type="evidence" value="ECO:0007669"/>
    <property type="project" value="TreeGrafter"/>
</dbReference>
<comment type="function">
    <text evidence="5">Plays a central role in autophagy. Acts as a core subunit of the PI3K complex that mediates formation of phosphatidylinositol 3-phosphate; different complex forms are believed to play a role in multiple membrane trafficking pathways: PI3KC3-C1 is involved in initiation of autophagosomes and PI3KC3-C2 in maturation of autophagosomes and endocytosis. Involved in regulation of degradative endocytic trafficking and required for the abscission step in cytokinesis, probably in the context of PI3KC3-C2. Essential for the formation of PI3KC3-C2 but not PI3KC3-C1 PI3K complex forms. Involved in endocytosis. May play a role in antiviral host defense.</text>
</comment>
<dbReference type="Pfam" id="PF04111">
    <property type="entry name" value="APG6"/>
    <property type="match status" value="1"/>
</dbReference>
<evidence type="ECO:0000313" key="9">
    <source>
        <dbReference type="Ensembl" id="ENSBGRP00000017650.1"/>
    </source>
</evidence>
<dbReference type="GO" id="GO:0006995">
    <property type="term" value="P:cellular response to nitrogen starvation"/>
    <property type="evidence" value="ECO:0007669"/>
    <property type="project" value="TreeGrafter"/>
</dbReference>
<evidence type="ECO:0000256" key="3">
    <source>
        <dbReference type="ARBA" id="ARBA00023054"/>
    </source>
</evidence>
<dbReference type="PANTHER" id="PTHR12768:SF5">
    <property type="entry name" value="BECLIN-2"/>
    <property type="match status" value="1"/>
</dbReference>
<evidence type="ECO:0000259" key="8">
    <source>
        <dbReference type="Pfam" id="PF17675"/>
    </source>
</evidence>
<proteinExistence type="inferred from homology"/>
<reference evidence="9" key="2">
    <citation type="submission" date="2025-08" db="UniProtKB">
        <authorList>
            <consortium name="Ensembl"/>
        </authorList>
    </citation>
    <scope>IDENTIFICATION</scope>
</reference>
<dbReference type="GO" id="GO:0043548">
    <property type="term" value="F:phosphatidylinositol 3-kinase binding"/>
    <property type="evidence" value="ECO:0007669"/>
    <property type="project" value="TreeGrafter"/>
</dbReference>
<dbReference type="GO" id="GO:1990172">
    <property type="term" value="P:G protein-coupled receptor catabolic process"/>
    <property type="evidence" value="ECO:0007669"/>
    <property type="project" value="Ensembl"/>
</dbReference>
<dbReference type="InterPro" id="IPR038274">
    <property type="entry name" value="Atg6/Beclin_C_sf"/>
</dbReference>
<dbReference type="GO" id="GO:0030674">
    <property type="term" value="F:protein-macromolecule adaptor activity"/>
    <property type="evidence" value="ECO:0007669"/>
    <property type="project" value="TreeGrafter"/>
</dbReference>
<dbReference type="AlphaFoldDB" id="A0A8B9XAD6"/>
<keyword evidence="10" id="KW-1185">Reference proteome</keyword>
<dbReference type="Pfam" id="PF17675">
    <property type="entry name" value="APG6_N"/>
    <property type="match status" value="1"/>
</dbReference>
<reference evidence="9" key="3">
    <citation type="submission" date="2025-09" db="UniProtKB">
        <authorList>
            <consortium name="Ensembl"/>
        </authorList>
    </citation>
    <scope>IDENTIFICATION</scope>
</reference>
<evidence type="ECO:0000256" key="5">
    <source>
        <dbReference type="ARBA" id="ARBA00056025"/>
    </source>
</evidence>
<comment type="similarity">
    <text evidence="1">Belongs to the beclin family.</text>
</comment>
<dbReference type="InterPro" id="IPR007243">
    <property type="entry name" value="Atg6/Beclin"/>
</dbReference>
<dbReference type="GO" id="GO:0045324">
    <property type="term" value="P:late endosome to vacuole transport"/>
    <property type="evidence" value="ECO:0007669"/>
    <property type="project" value="TreeGrafter"/>
</dbReference>
<dbReference type="GeneTree" id="ENSGT00390000008164"/>
<dbReference type="PANTHER" id="PTHR12768">
    <property type="entry name" value="BECLIN 1"/>
    <property type="match status" value="1"/>
</dbReference>
<evidence type="ECO:0000259" key="7">
    <source>
        <dbReference type="Pfam" id="PF04111"/>
    </source>
</evidence>
<sequence>MSHFCFLCQRCSQALKLNHSVEPSQEPGASMLISAQGETRETPEGGPPSKEEANFENLQDGAFCRTPHPPSGGMSWDYSSFTLLGRLEPWRSLNSIQKTIRDSSDILSGETEVDHPLCVDCTDYLLEVLDVELAITESDIQNYKRCLETRKWVSGDDREMLQEKLKGLELEEARLLQEVAEVEKNQERVAADLEAAQAETKMLEQQEKQYWEDYSQLKWQQLELNEELSSVEMRLQYAQLQCNQLEKTDVFNATFEIWQDGPLPVINNFRLGRLPTVPVCWNEISAAWGQTALLLLALANTIGLEFQRYHLIPCGNHSYLRSLIDDCAELPLFSSGKQNVFLHNKFDQAMMAFLDCMQQFKEAAESGESGLCLPYKIHVKKGLMEDPGSSSGFYSIRTHLNTEEDWTKALKLMLINFKCSLTWVSLSLQTYLLEQVKCHLEEIIRLV</sequence>
<protein>
    <submittedName>
        <fullName evidence="9">Beclin 2</fullName>
    </submittedName>
</protein>
<dbReference type="Proteomes" id="UP000694520">
    <property type="component" value="Chromosome 14"/>
</dbReference>
<gene>
    <name evidence="9" type="primary">BECN2</name>
</gene>
<keyword evidence="3 6" id="KW-0175">Coiled coil</keyword>
<dbReference type="Gene3D" id="1.10.418.40">
    <property type="entry name" value="Autophagy protein 6/Beclin 1"/>
    <property type="match status" value="1"/>
</dbReference>
<dbReference type="Gene3D" id="6.10.250.3110">
    <property type="match status" value="1"/>
</dbReference>
<dbReference type="FunFam" id="1.10.418.40:FF:000001">
    <property type="entry name" value="beclin-1 isoform X1"/>
    <property type="match status" value="1"/>
</dbReference>
<name>A0A8B9XAD6_BOSMU</name>
<comment type="function">
    <text evidence="4">Beclin-1-C 35 kDa localized to mitochondria can promote apoptosis; it induces the mitochondrial translocation of BAX and the release of proapoptotic factors.</text>
</comment>
<feature type="domain" description="Atg6/beclin coiled-coil" evidence="8">
    <location>
        <begin position="116"/>
        <end position="241"/>
    </location>
</feature>
<dbReference type="InterPro" id="IPR041691">
    <property type="entry name" value="Atg6/beclin_CC"/>
</dbReference>
<dbReference type="InterPro" id="IPR040455">
    <property type="entry name" value="Atg6_BARA"/>
</dbReference>
<evidence type="ECO:0000256" key="2">
    <source>
        <dbReference type="ARBA" id="ARBA00023006"/>
    </source>
</evidence>
<feature type="coiled-coil region" evidence="6">
    <location>
        <begin position="158"/>
        <end position="248"/>
    </location>
</feature>
<dbReference type="GO" id="GO:0034272">
    <property type="term" value="C:phosphatidylinositol 3-kinase complex, class III, type II"/>
    <property type="evidence" value="ECO:0007669"/>
    <property type="project" value="TreeGrafter"/>
</dbReference>
<accession>A0A8B9XAD6</accession>
<dbReference type="GO" id="GO:0008333">
    <property type="term" value="P:endosome to lysosome transport"/>
    <property type="evidence" value="ECO:0007669"/>
    <property type="project" value="Ensembl"/>
</dbReference>
<dbReference type="GO" id="GO:0034271">
    <property type="term" value="C:phosphatidylinositol 3-kinase complex, class III, type I"/>
    <property type="evidence" value="ECO:0007669"/>
    <property type="project" value="TreeGrafter"/>
</dbReference>
<dbReference type="Ensembl" id="ENSBGRT00000020432.1">
    <property type="protein sequence ID" value="ENSBGRP00000017650.1"/>
    <property type="gene ID" value="ENSBGRG00000011233.1"/>
</dbReference>
<evidence type="ECO:0000256" key="1">
    <source>
        <dbReference type="ARBA" id="ARBA00005965"/>
    </source>
</evidence>
<dbReference type="GO" id="GO:0000045">
    <property type="term" value="P:autophagosome assembly"/>
    <property type="evidence" value="ECO:0007669"/>
    <property type="project" value="TreeGrafter"/>
</dbReference>
<keyword evidence="2" id="KW-0072">Autophagy</keyword>
<evidence type="ECO:0000313" key="10">
    <source>
        <dbReference type="Proteomes" id="UP000694520"/>
    </source>
</evidence>
<reference evidence="9" key="1">
    <citation type="submission" date="2019-05" db="EMBL/GenBank/DDBJ databases">
        <authorList>
            <person name="Zhang S."/>
            <person name="Liu J."/>
        </authorList>
    </citation>
    <scope>NUCLEOTIDE SEQUENCE [LARGE SCALE GENOMIC DNA]</scope>
</reference>
<evidence type="ECO:0000256" key="6">
    <source>
        <dbReference type="SAM" id="Coils"/>
    </source>
</evidence>
<dbReference type="GO" id="GO:0000423">
    <property type="term" value="P:mitophagy"/>
    <property type="evidence" value="ECO:0007669"/>
    <property type="project" value="TreeGrafter"/>
</dbReference>
<feature type="domain" description="Atg6 BARA" evidence="7">
    <location>
        <begin position="245"/>
        <end position="425"/>
    </location>
</feature>
<evidence type="ECO:0000256" key="4">
    <source>
        <dbReference type="ARBA" id="ARBA00025121"/>
    </source>
</evidence>